<dbReference type="SUPFAM" id="SSF53448">
    <property type="entry name" value="Nucleotide-diphospho-sugar transferases"/>
    <property type="match status" value="1"/>
</dbReference>
<feature type="domain" description="Glycosyltransferase 2-like" evidence="5">
    <location>
        <begin position="3"/>
        <end position="174"/>
    </location>
</feature>
<keyword evidence="4" id="KW-0812">Transmembrane</keyword>
<name>A0A1G2B7B5_9BACT</name>
<keyword evidence="4" id="KW-1133">Transmembrane helix</keyword>
<dbReference type="EMBL" id="MHKE01000002">
    <property type="protein sequence ID" value="OGY85074.1"/>
    <property type="molecule type" value="Genomic_DNA"/>
</dbReference>
<sequence>MVSVIVLNYNGAKYLSTLLSSLHRQSSNSFELIVVDNGSTDNSIVLIQKSYPEAKILHNRINTYAAGNNVGIRNASGKYILVLNNDTELDENFIHELTQAAKSTPNDVGMWAVKILNFFERGTIDNTGLLLYPDGLSRGRGRLERDAGQYDAVEEVCFPSGCAGMYKKQMLDEIGLFDEDFKFFVEDSDLGFRGRLAGWKCIYVPSARVYHMFSKSFGTYSPEKAFYVERNRLWFVFKLCPWKVILISPFYSFKRYLFQLYGLIIGRGAAKKFSQQYSSYMLGLILLKAWLSGISGIPAVLRKRGKITKRVSNREISSWFRKYRISAREIALKEY</sequence>
<keyword evidence="2" id="KW-0328">Glycosyltransferase</keyword>
<accession>A0A1G2B7B5</accession>
<proteinExistence type="inferred from homology"/>
<dbReference type="InterPro" id="IPR029044">
    <property type="entry name" value="Nucleotide-diphossugar_trans"/>
</dbReference>
<evidence type="ECO:0000256" key="4">
    <source>
        <dbReference type="SAM" id="Phobius"/>
    </source>
</evidence>
<dbReference type="Proteomes" id="UP000179164">
    <property type="component" value="Unassembled WGS sequence"/>
</dbReference>
<evidence type="ECO:0000256" key="1">
    <source>
        <dbReference type="ARBA" id="ARBA00006739"/>
    </source>
</evidence>
<dbReference type="Pfam" id="PF00535">
    <property type="entry name" value="Glycos_transf_2"/>
    <property type="match status" value="1"/>
</dbReference>
<comment type="similarity">
    <text evidence="1">Belongs to the glycosyltransferase 2 family.</text>
</comment>
<evidence type="ECO:0000256" key="3">
    <source>
        <dbReference type="ARBA" id="ARBA00022679"/>
    </source>
</evidence>
<dbReference type="GO" id="GO:0016757">
    <property type="term" value="F:glycosyltransferase activity"/>
    <property type="evidence" value="ECO:0007669"/>
    <property type="project" value="UniProtKB-KW"/>
</dbReference>
<dbReference type="InterPro" id="IPR001173">
    <property type="entry name" value="Glyco_trans_2-like"/>
</dbReference>
<evidence type="ECO:0000313" key="6">
    <source>
        <dbReference type="EMBL" id="OGY85074.1"/>
    </source>
</evidence>
<dbReference type="STRING" id="1798543.A2898_02865"/>
<dbReference type="CDD" id="cd04186">
    <property type="entry name" value="GT_2_like_c"/>
    <property type="match status" value="1"/>
</dbReference>
<protein>
    <recommendedName>
        <fullName evidence="5">Glycosyltransferase 2-like domain-containing protein</fullName>
    </recommendedName>
</protein>
<keyword evidence="3" id="KW-0808">Transferase</keyword>
<dbReference type="Gene3D" id="3.90.550.10">
    <property type="entry name" value="Spore Coat Polysaccharide Biosynthesis Protein SpsA, Chain A"/>
    <property type="match status" value="1"/>
</dbReference>
<dbReference type="PANTHER" id="PTHR43179">
    <property type="entry name" value="RHAMNOSYLTRANSFERASE WBBL"/>
    <property type="match status" value="1"/>
</dbReference>
<gene>
    <name evidence="6" type="ORF">A2898_02865</name>
</gene>
<comment type="caution">
    <text evidence="6">The sequence shown here is derived from an EMBL/GenBank/DDBJ whole genome shotgun (WGS) entry which is preliminary data.</text>
</comment>
<evidence type="ECO:0000313" key="7">
    <source>
        <dbReference type="Proteomes" id="UP000179164"/>
    </source>
</evidence>
<evidence type="ECO:0000259" key="5">
    <source>
        <dbReference type="Pfam" id="PF00535"/>
    </source>
</evidence>
<organism evidence="6 7">
    <name type="scientific">Candidatus Kerfeldbacteria bacterium RIFCSPLOWO2_01_FULL_48_11</name>
    <dbReference type="NCBI Taxonomy" id="1798543"/>
    <lineage>
        <taxon>Bacteria</taxon>
        <taxon>Candidatus Kerfeldiibacteriota</taxon>
    </lineage>
</organism>
<feature type="transmembrane region" description="Helical" evidence="4">
    <location>
        <begin position="280"/>
        <end position="301"/>
    </location>
</feature>
<reference evidence="6 7" key="1">
    <citation type="journal article" date="2016" name="Nat. Commun.">
        <title>Thousands of microbial genomes shed light on interconnected biogeochemical processes in an aquifer system.</title>
        <authorList>
            <person name="Anantharaman K."/>
            <person name="Brown C.T."/>
            <person name="Hug L.A."/>
            <person name="Sharon I."/>
            <person name="Castelle C.J."/>
            <person name="Probst A.J."/>
            <person name="Thomas B.C."/>
            <person name="Singh A."/>
            <person name="Wilkins M.J."/>
            <person name="Karaoz U."/>
            <person name="Brodie E.L."/>
            <person name="Williams K.H."/>
            <person name="Hubbard S.S."/>
            <person name="Banfield J.F."/>
        </authorList>
    </citation>
    <scope>NUCLEOTIDE SEQUENCE [LARGE SCALE GENOMIC DNA]</scope>
</reference>
<dbReference type="AlphaFoldDB" id="A0A1G2B7B5"/>
<evidence type="ECO:0000256" key="2">
    <source>
        <dbReference type="ARBA" id="ARBA00022676"/>
    </source>
</evidence>
<keyword evidence="4" id="KW-0472">Membrane</keyword>
<dbReference type="PANTHER" id="PTHR43179:SF12">
    <property type="entry name" value="GALACTOFURANOSYLTRANSFERASE GLFT2"/>
    <property type="match status" value="1"/>
</dbReference>